<dbReference type="Pfam" id="PF05278">
    <property type="entry name" value="PEARLI-4"/>
    <property type="match status" value="1"/>
</dbReference>
<dbReference type="Proteomes" id="UP001153555">
    <property type="component" value="Unassembled WGS sequence"/>
</dbReference>
<feature type="region of interest" description="Disordered" evidence="2">
    <location>
        <begin position="128"/>
        <end position="204"/>
    </location>
</feature>
<dbReference type="PANTHER" id="PTHR35358:SF10">
    <property type="entry name" value="PLANT PHOSPHOLIPASE-LIKE PROTEIN"/>
    <property type="match status" value="1"/>
</dbReference>
<feature type="coiled-coil region" evidence="1">
    <location>
        <begin position="407"/>
        <end position="434"/>
    </location>
</feature>
<dbReference type="EMBL" id="CACSLK010024540">
    <property type="protein sequence ID" value="CAA0823521.1"/>
    <property type="molecule type" value="Genomic_DNA"/>
</dbReference>
<reference evidence="3" key="1">
    <citation type="submission" date="2019-12" db="EMBL/GenBank/DDBJ databases">
        <authorList>
            <person name="Scholes J."/>
        </authorList>
    </citation>
    <scope>NUCLEOTIDE SEQUENCE</scope>
</reference>
<dbReference type="InterPro" id="IPR007942">
    <property type="entry name" value="PLipase-like"/>
</dbReference>
<evidence type="ECO:0000313" key="4">
    <source>
        <dbReference type="Proteomes" id="UP001153555"/>
    </source>
</evidence>
<proteinExistence type="predicted"/>
<dbReference type="AlphaFoldDB" id="A0A9N7RC64"/>
<organism evidence="3 4">
    <name type="scientific">Striga hermonthica</name>
    <name type="common">Purple witchweed</name>
    <name type="synonym">Buchnera hermonthica</name>
    <dbReference type="NCBI Taxonomy" id="68872"/>
    <lineage>
        <taxon>Eukaryota</taxon>
        <taxon>Viridiplantae</taxon>
        <taxon>Streptophyta</taxon>
        <taxon>Embryophyta</taxon>
        <taxon>Tracheophyta</taxon>
        <taxon>Spermatophyta</taxon>
        <taxon>Magnoliopsida</taxon>
        <taxon>eudicotyledons</taxon>
        <taxon>Gunneridae</taxon>
        <taxon>Pentapetalae</taxon>
        <taxon>asterids</taxon>
        <taxon>lamiids</taxon>
        <taxon>Lamiales</taxon>
        <taxon>Orobanchaceae</taxon>
        <taxon>Buchnereae</taxon>
        <taxon>Striga</taxon>
    </lineage>
</organism>
<feature type="region of interest" description="Disordered" evidence="2">
    <location>
        <begin position="231"/>
        <end position="253"/>
    </location>
</feature>
<evidence type="ECO:0000313" key="3">
    <source>
        <dbReference type="EMBL" id="CAA0823521.1"/>
    </source>
</evidence>
<dbReference type="OrthoDB" id="913055at2759"/>
<feature type="compositionally biased region" description="Polar residues" evidence="2">
    <location>
        <begin position="191"/>
        <end position="204"/>
    </location>
</feature>
<feature type="region of interest" description="Disordered" evidence="2">
    <location>
        <begin position="1"/>
        <end position="50"/>
    </location>
</feature>
<feature type="compositionally biased region" description="Basic residues" evidence="2">
    <location>
        <begin position="1"/>
        <end position="16"/>
    </location>
</feature>
<dbReference type="PANTHER" id="PTHR35358">
    <property type="entry name" value="OS06G0711100 PROTEIN"/>
    <property type="match status" value="1"/>
</dbReference>
<feature type="compositionally biased region" description="Polar residues" evidence="2">
    <location>
        <begin position="241"/>
        <end position="253"/>
    </location>
</feature>
<evidence type="ECO:0000256" key="2">
    <source>
        <dbReference type="SAM" id="MobiDB-lite"/>
    </source>
</evidence>
<sequence>MVGTKRGRGGARKTGKSRPTQEKPAPPEPSQGSATLHSDSADEDFLPSPTVLRSVRARTAAFRSSGAGENVASERPLNDLVYVASPGFSRYQTRYSRSNLGQSAKLSLPLKKPIRNVLRVTQDQEFNAQNGTHQQPHSGNEDNATPELQHCSSKQTHDDLVSQAPAGSPRQLTLDNIDNTEEDHSSPVRRANNTKVANSSNCKSTSGPFLDCPDPIICQPVKHIDIQVPLSQSHKGRPEKSTTNIQERQSEAHSFNLTEYARGLHDNMEEDPDEEVESSLEPGFQLVRGHKVRTETVPLLECIFTRHGDITSETHLESPISISNSLEQLCGVCGRLQQARFVDLTRIELESMLADVRDVERTGLRIVWLRERLEFISRAWMDYSKYFHLKELVAENDVSIGGLEKELDTCKQQQLEMQRRISALEDELAARRERTEVARNAIVSTRARVQSLVNRSLVDGLL</sequence>
<gene>
    <name evidence="3" type="ORF">SHERM_20672</name>
</gene>
<evidence type="ECO:0000256" key="1">
    <source>
        <dbReference type="SAM" id="Coils"/>
    </source>
</evidence>
<accession>A0A9N7RC64</accession>
<keyword evidence="4" id="KW-1185">Reference proteome</keyword>
<protein>
    <submittedName>
        <fullName evidence="3">Uncharacterized protein</fullName>
    </submittedName>
</protein>
<name>A0A9N7RC64_STRHE</name>
<feature type="compositionally biased region" description="Polar residues" evidence="2">
    <location>
        <begin position="128"/>
        <end position="143"/>
    </location>
</feature>
<keyword evidence="1" id="KW-0175">Coiled coil</keyword>
<comment type="caution">
    <text evidence="3">The sequence shown here is derived from an EMBL/GenBank/DDBJ whole genome shotgun (WGS) entry which is preliminary data.</text>
</comment>